<reference evidence="1 2" key="1">
    <citation type="submission" date="2018-09" db="EMBL/GenBank/DDBJ databases">
        <title>Profundibacter amoris BAR1 gen. nov., sp. nov., a new member of the Roseobacter clade isolated at Lokis Castle Vent Field on the Arctic Mid-Oceanic Ridge.</title>
        <authorList>
            <person name="Le Moine Bauer S."/>
            <person name="Sjoeberg A.G."/>
            <person name="L'Haridon S."/>
            <person name="Stokke R."/>
            <person name="Roalkvam I."/>
            <person name="Steen I.H."/>
            <person name="Dahle H."/>
        </authorList>
    </citation>
    <scope>NUCLEOTIDE SEQUENCE [LARGE SCALE GENOMIC DNA]</scope>
    <source>
        <strain evidence="1 2">BAR1</strain>
    </source>
</reference>
<dbReference type="CDD" id="cd07812">
    <property type="entry name" value="SRPBCC"/>
    <property type="match status" value="1"/>
</dbReference>
<protein>
    <submittedName>
        <fullName evidence="1">SRPBCC family protein</fullName>
    </submittedName>
</protein>
<proteinExistence type="predicted"/>
<dbReference type="KEGG" id="pamo:BAR1_10720"/>
<dbReference type="EMBL" id="CP032125">
    <property type="protein sequence ID" value="AXX98356.1"/>
    <property type="molecule type" value="Genomic_DNA"/>
</dbReference>
<dbReference type="OrthoDB" id="1524368at2"/>
<evidence type="ECO:0000313" key="1">
    <source>
        <dbReference type="EMBL" id="AXX98356.1"/>
    </source>
</evidence>
<dbReference type="InterPro" id="IPR023393">
    <property type="entry name" value="START-like_dom_sf"/>
</dbReference>
<sequence>MRNTFSIQIRQPVETVFDLVTNPNRVHEWSEYARRIEILSRGPWGGYNQARWLLVRGNLEVETIETVLEYEAPFLFASKTHILRATRHINTQAQDSLPPIDEILFPAEHTVEKRFNNQQMTLLLQLNFIPEGKSTTTLRMTRSSHFGFFVSTVMWFRGMFIKHPDIKTLEAIKKAAESNSG</sequence>
<gene>
    <name evidence="1" type="ORF">BAR1_10720</name>
</gene>
<evidence type="ECO:0000313" key="2">
    <source>
        <dbReference type="Proteomes" id="UP000261704"/>
    </source>
</evidence>
<organism evidence="1 2">
    <name type="scientific">Profundibacter amoris</name>
    <dbReference type="NCBI Taxonomy" id="2171755"/>
    <lineage>
        <taxon>Bacteria</taxon>
        <taxon>Pseudomonadati</taxon>
        <taxon>Pseudomonadota</taxon>
        <taxon>Alphaproteobacteria</taxon>
        <taxon>Rhodobacterales</taxon>
        <taxon>Paracoccaceae</taxon>
        <taxon>Profundibacter</taxon>
    </lineage>
</organism>
<name>A0A347UHM8_9RHOB</name>
<keyword evidence="2" id="KW-1185">Reference proteome</keyword>
<dbReference type="RefSeq" id="WP_118943012.1">
    <property type="nucleotide sequence ID" value="NZ_CP032125.1"/>
</dbReference>
<dbReference type="SUPFAM" id="SSF55961">
    <property type="entry name" value="Bet v1-like"/>
    <property type="match status" value="1"/>
</dbReference>
<dbReference type="InterPro" id="IPR019587">
    <property type="entry name" value="Polyketide_cyclase/dehydratase"/>
</dbReference>
<dbReference type="AlphaFoldDB" id="A0A347UHM8"/>
<accession>A0A347UHM8</accession>
<dbReference type="Pfam" id="PF10604">
    <property type="entry name" value="Polyketide_cyc2"/>
    <property type="match status" value="1"/>
</dbReference>
<dbReference type="Proteomes" id="UP000261704">
    <property type="component" value="Chromosome"/>
</dbReference>
<dbReference type="Gene3D" id="3.30.530.20">
    <property type="match status" value="1"/>
</dbReference>